<protein>
    <submittedName>
        <fullName evidence="2">Uncharacterized protein</fullName>
    </submittedName>
</protein>
<name>A0ABR4QAN5_9CEST</name>
<gene>
    <name evidence="2" type="ORF">TcWFU_001926</name>
</gene>
<organism evidence="2 3">
    <name type="scientific">Taenia crassiceps</name>
    <dbReference type="NCBI Taxonomy" id="6207"/>
    <lineage>
        <taxon>Eukaryota</taxon>
        <taxon>Metazoa</taxon>
        <taxon>Spiralia</taxon>
        <taxon>Lophotrochozoa</taxon>
        <taxon>Platyhelminthes</taxon>
        <taxon>Cestoda</taxon>
        <taxon>Eucestoda</taxon>
        <taxon>Cyclophyllidea</taxon>
        <taxon>Taeniidae</taxon>
        <taxon>Taenia</taxon>
    </lineage>
</organism>
<dbReference type="Proteomes" id="UP001651158">
    <property type="component" value="Unassembled WGS sequence"/>
</dbReference>
<evidence type="ECO:0000256" key="1">
    <source>
        <dbReference type="SAM" id="MobiDB-lite"/>
    </source>
</evidence>
<evidence type="ECO:0000313" key="2">
    <source>
        <dbReference type="EMBL" id="KAL5106616.1"/>
    </source>
</evidence>
<comment type="caution">
    <text evidence="2">The sequence shown here is derived from an EMBL/GenBank/DDBJ whole genome shotgun (WGS) entry which is preliminary data.</text>
</comment>
<feature type="region of interest" description="Disordered" evidence="1">
    <location>
        <begin position="1"/>
        <end position="28"/>
    </location>
</feature>
<accession>A0ABR4QAN5</accession>
<sequence length="112" mass="12386">MDEKLQHNGLNELEGTGNYKYEDSDIGPHHQAVEAVKEESRQSRGCNGSSGVRFASLLRSSLRLSTSTKKTPKSTSSSTISTASLSFYNLPQCVRFAPVSLFVRMSSKRQRT</sequence>
<reference evidence="2 3" key="1">
    <citation type="journal article" date="2022" name="Front. Cell. Infect. Microbiol.">
        <title>The Genomes of Two Strains of Taenia crassiceps the Animal Model for the Study of Human Cysticercosis.</title>
        <authorList>
            <person name="Bobes R.J."/>
            <person name="Estrada K."/>
            <person name="Rios-Valencia D.G."/>
            <person name="Calderon-Gallegos A."/>
            <person name="de la Torre P."/>
            <person name="Carrero J.C."/>
            <person name="Sanchez-Flores A."/>
            <person name="Laclette J.P."/>
        </authorList>
    </citation>
    <scope>NUCLEOTIDE SEQUENCE [LARGE SCALE GENOMIC DNA]</scope>
    <source>
        <strain evidence="2">WFUcys</strain>
    </source>
</reference>
<evidence type="ECO:0000313" key="3">
    <source>
        <dbReference type="Proteomes" id="UP001651158"/>
    </source>
</evidence>
<dbReference type="EMBL" id="JAKROA010000005">
    <property type="protein sequence ID" value="KAL5106616.1"/>
    <property type="molecule type" value="Genomic_DNA"/>
</dbReference>
<keyword evidence="3" id="KW-1185">Reference proteome</keyword>
<proteinExistence type="predicted"/>